<dbReference type="AlphaFoldDB" id="A0A2X2V7N9"/>
<dbReference type="InterPro" id="IPR000380">
    <property type="entry name" value="Topo_IA"/>
</dbReference>
<evidence type="ECO:0000259" key="2">
    <source>
        <dbReference type="PROSITE" id="PS52039"/>
    </source>
</evidence>
<dbReference type="SUPFAM" id="SSF56712">
    <property type="entry name" value="Prokaryotic type I DNA topoisomerase"/>
    <property type="match status" value="1"/>
</dbReference>
<sequence>MTPLPALSQSAVCRVTGAEVKAQQTRPPQPFTEGTLIAAMKNAASYVTDPQLKKVLRDNAGLGTEATRANLLETLFKREYLVKKGKTVISTPLARELIAALPETLTSPGMTALWEQSLDDIAQGQMTLAAFMQKQVQWTSHLVERGRTQAISLTPPVTRRARSAGGMTRKRQGKKGDFYSCAKYPECKGVANAQGSKPCGKGKGP</sequence>
<dbReference type="GO" id="GO:0006310">
    <property type="term" value="P:DNA recombination"/>
    <property type="evidence" value="ECO:0007669"/>
    <property type="project" value="TreeGrafter"/>
</dbReference>
<gene>
    <name evidence="3" type="primary">topB_1</name>
    <name evidence="3" type="ORF">NCTC12120_01881</name>
</gene>
<dbReference type="Pfam" id="PF01131">
    <property type="entry name" value="Topoisom_bac"/>
    <property type="match status" value="1"/>
</dbReference>
<dbReference type="PANTHER" id="PTHR11390">
    <property type="entry name" value="PROKARYOTIC DNA TOPOISOMERASE"/>
    <property type="match status" value="1"/>
</dbReference>
<dbReference type="Proteomes" id="UP000251197">
    <property type="component" value="Unassembled WGS sequence"/>
</dbReference>
<reference evidence="3 4" key="1">
    <citation type="submission" date="2018-06" db="EMBL/GenBank/DDBJ databases">
        <authorList>
            <consortium name="Pathogen Informatics"/>
            <person name="Doyle S."/>
        </authorList>
    </citation>
    <scope>NUCLEOTIDE SEQUENCE [LARGE SCALE GENOMIC DNA]</scope>
    <source>
        <strain evidence="3 4">NCTC12120</strain>
    </source>
</reference>
<dbReference type="InterPro" id="IPR013497">
    <property type="entry name" value="Topo_IA_cen"/>
</dbReference>
<dbReference type="EMBL" id="UAVU01000003">
    <property type="protein sequence ID" value="SQA98030.1"/>
    <property type="molecule type" value="Genomic_DNA"/>
</dbReference>
<evidence type="ECO:0000313" key="3">
    <source>
        <dbReference type="EMBL" id="SQA98030.1"/>
    </source>
</evidence>
<name>A0A2X2V7N9_9ENTR</name>
<proteinExistence type="predicted"/>
<dbReference type="InterPro" id="IPR023405">
    <property type="entry name" value="Topo_IA_core_domain"/>
</dbReference>
<accession>A0A2X2V7N9</accession>
<protein>
    <submittedName>
        <fullName evidence="3">DNA topoisomerase 3</fullName>
        <ecNumber evidence="3">5.99.1.2</ecNumber>
    </submittedName>
</protein>
<evidence type="ECO:0000313" key="4">
    <source>
        <dbReference type="Proteomes" id="UP000251197"/>
    </source>
</evidence>
<evidence type="ECO:0000256" key="1">
    <source>
        <dbReference type="ARBA" id="ARBA00023235"/>
    </source>
</evidence>
<dbReference type="GO" id="GO:0006265">
    <property type="term" value="P:DNA topological change"/>
    <property type="evidence" value="ECO:0007669"/>
    <property type="project" value="InterPro"/>
</dbReference>
<dbReference type="Gene3D" id="1.10.460.10">
    <property type="entry name" value="Topoisomerase I, domain 2"/>
    <property type="match status" value="1"/>
</dbReference>
<dbReference type="PROSITE" id="PS52039">
    <property type="entry name" value="TOPO_IA_2"/>
    <property type="match status" value="1"/>
</dbReference>
<feature type="domain" description="Topo IA-type catalytic" evidence="2">
    <location>
        <begin position="1"/>
        <end position="143"/>
    </location>
</feature>
<dbReference type="InterPro" id="IPR013824">
    <property type="entry name" value="Topo_IA_cen_sub1"/>
</dbReference>
<dbReference type="GO" id="GO:0003917">
    <property type="term" value="F:DNA topoisomerase type I (single strand cut, ATP-independent) activity"/>
    <property type="evidence" value="ECO:0007669"/>
    <property type="project" value="InterPro"/>
</dbReference>
<dbReference type="GO" id="GO:0003677">
    <property type="term" value="F:DNA binding"/>
    <property type="evidence" value="ECO:0007669"/>
    <property type="project" value="InterPro"/>
</dbReference>
<organism evidence="3 4">
    <name type="scientific">Cedecea neteri</name>
    <dbReference type="NCBI Taxonomy" id="158822"/>
    <lineage>
        <taxon>Bacteria</taxon>
        <taxon>Pseudomonadati</taxon>
        <taxon>Pseudomonadota</taxon>
        <taxon>Gammaproteobacteria</taxon>
        <taxon>Enterobacterales</taxon>
        <taxon>Enterobacteriaceae</taxon>
        <taxon>Cedecea</taxon>
    </lineage>
</organism>
<dbReference type="GO" id="GO:0006281">
    <property type="term" value="P:DNA repair"/>
    <property type="evidence" value="ECO:0007669"/>
    <property type="project" value="TreeGrafter"/>
</dbReference>
<keyword evidence="1 3" id="KW-0413">Isomerase</keyword>
<dbReference type="GO" id="GO:0043597">
    <property type="term" value="C:cytoplasmic replication fork"/>
    <property type="evidence" value="ECO:0007669"/>
    <property type="project" value="TreeGrafter"/>
</dbReference>
<dbReference type="EC" id="5.99.1.2" evidence="3"/>
<dbReference type="PANTHER" id="PTHR11390:SF21">
    <property type="entry name" value="DNA TOPOISOMERASE 3-ALPHA"/>
    <property type="match status" value="1"/>
</dbReference>